<dbReference type="AlphaFoldDB" id="A0A1E7YTQ8"/>
<dbReference type="InterPro" id="IPR036514">
    <property type="entry name" value="SGNH_hydro_sf"/>
</dbReference>
<protein>
    <recommendedName>
        <fullName evidence="4">Acyltransferase</fullName>
    </recommendedName>
</protein>
<dbReference type="Gene3D" id="3.40.50.1110">
    <property type="entry name" value="SGNH hydrolase"/>
    <property type="match status" value="1"/>
</dbReference>
<dbReference type="SUPFAM" id="SSF52266">
    <property type="entry name" value="SGNH hydrolase"/>
    <property type="match status" value="1"/>
</dbReference>
<evidence type="ECO:0008006" key="4">
    <source>
        <dbReference type="Google" id="ProtNLM"/>
    </source>
</evidence>
<accession>A0A1E7YTQ8</accession>
<evidence type="ECO:0000313" key="2">
    <source>
        <dbReference type="EMBL" id="OFC52979.1"/>
    </source>
</evidence>
<feature type="chain" id="PRO_5009209181" description="Acyltransferase" evidence="1">
    <location>
        <begin position="29"/>
        <end position="259"/>
    </location>
</feature>
<reference evidence="2 3" key="1">
    <citation type="submission" date="2016-06" db="EMBL/GenBank/DDBJ databases">
        <title>Gene turnover analysis identifies the evolutionary adaptation of the extremophile Acidithiobacillus caldus.</title>
        <authorList>
            <person name="Zhang X."/>
        </authorList>
    </citation>
    <scope>NUCLEOTIDE SEQUENCE [LARGE SCALE GENOMIC DNA]</scope>
    <source>
        <strain evidence="2 3">S1</strain>
    </source>
</reference>
<comment type="caution">
    <text evidence="2">The sequence shown here is derived from an EMBL/GenBank/DDBJ whole genome shotgun (WGS) entry which is preliminary data.</text>
</comment>
<keyword evidence="1" id="KW-0732">Signal</keyword>
<evidence type="ECO:0000313" key="3">
    <source>
        <dbReference type="Proteomes" id="UP000175707"/>
    </source>
</evidence>
<evidence type="ECO:0000256" key="1">
    <source>
        <dbReference type="SAM" id="SignalP"/>
    </source>
</evidence>
<name>A0A1E7YTQ8_9PROT</name>
<organism evidence="2 3">
    <name type="scientific">Acidithiobacillus caldus</name>
    <dbReference type="NCBI Taxonomy" id="33059"/>
    <lineage>
        <taxon>Bacteria</taxon>
        <taxon>Pseudomonadati</taxon>
        <taxon>Pseudomonadota</taxon>
        <taxon>Acidithiobacillia</taxon>
        <taxon>Acidithiobacillales</taxon>
        <taxon>Acidithiobacillaceae</taxon>
        <taxon>Acidithiobacillus</taxon>
    </lineage>
</organism>
<dbReference type="EMBL" id="LZYH01000771">
    <property type="protein sequence ID" value="OFC52979.1"/>
    <property type="molecule type" value="Genomic_DNA"/>
</dbReference>
<proteinExistence type="predicted"/>
<dbReference type="Proteomes" id="UP000175707">
    <property type="component" value="Unassembled WGS sequence"/>
</dbReference>
<gene>
    <name evidence="2" type="ORF">BAE30_11840</name>
</gene>
<sequence>MIGRTFYRSLWKAIALGFAMTHGLQAYAGVAMDRAAVRDIRAQSTEYPEYAYTKPYCLRYGSGKPDLLIIGDSIADGWSGYLQHEFPDAVIDARVGRQFSRAIPIYAAMRQYPFFRDIRTIVLELGTNGPVTPHQVQRFMTMAGTRQVYWITPSVPRPWQKEVLAVAHTEARTYPNLHIVHWHQAAERQPGWFWTDGVHPNWQGVQHLVGLLKTALPQSMTGYAESRPDNPLLIPDIPENPQATATMQAVTLVVEGGGN</sequence>
<feature type="signal peptide" evidence="1">
    <location>
        <begin position="1"/>
        <end position="28"/>
    </location>
</feature>
<dbReference type="GO" id="GO:0016788">
    <property type="term" value="F:hydrolase activity, acting on ester bonds"/>
    <property type="evidence" value="ECO:0007669"/>
    <property type="project" value="UniProtKB-ARBA"/>
</dbReference>